<feature type="transmembrane region" description="Helical" evidence="1">
    <location>
        <begin position="164"/>
        <end position="187"/>
    </location>
</feature>
<proteinExistence type="predicted"/>
<gene>
    <name evidence="2" type="ORF">CCGE525_12680</name>
</gene>
<organism evidence="2 3">
    <name type="scientific">Rhizobium jaguaris</name>
    <dbReference type="NCBI Taxonomy" id="1312183"/>
    <lineage>
        <taxon>Bacteria</taxon>
        <taxon>Pseudomonadati</taxon>
        <taxon>Pseudomonadota</taxon>
        <taxon>Alphaproteobacteria</taxon>
        <taxon>Hyphomicrobiales</taxon>
        <taxon>Rhizobiaceae</taxon>
        <taxon>Rhizobium/Agrobacterium group</taxon>
        <taxon>Rhizobium</taxon>
    </lineage>
</organism>
<keyword evidence="1" id="KW-1133">Transmembrane helix</keyword>
<evidence type="ECO:0000313" key="2">
    <source>
        <dbReference type="EMBL" id="AYG59555.1"/>
    </source>
</evidence>
<dbReference type="EMBL" id="CP032694">
    <property type="protein sequence ID" value="AYG59555.1"/>
    <property type="molecule type" value="Genomic_DNA"/>
</dbReference>
<accession>A0A387FQ84</accession>
<protein>
    <recommendedName>
        <fullName evidence="4">Adenylate cyclase</fullName>
    </recommendedName>
</protein>
<dbReference type="KEGG" id="rjg:CCGE525_12680"/>
<dbReference type="OrthoDB" id="100177at2"/>
<dbReference type="RefSeq" id="WP_120704571.1">
    <property type="nucleotide sequence ID" value="NZ_CP032694.1"/>
</dbReference>
<keyword evidence="1" id="KW-0472">Membrane</keyword>
<sequence>MTSAGIDKIGPVEPTPEDIQVQLKRILASQEFRSPTRARKFLEFVVNETLEGRRDHLKAFTIAQAVFGRDVNFDAQNDPCVRIETGRLRRELERYYLVVGGNDPVVITVPKGGYVPFFELNSAIEPEVSVLSEELSTADEHTELDTPQPAIIADNANTPSRRPMHWLVAGVASIAFLALLAAMLPGLRSPDMKEAMATAVGSRPTVVVERFDTVSDGTLASNISEGITDEIIDKLVPFKDVVVVTDMPPRQAETAQTRPPSFALQGSVRLEGDKLRSSARLIRRADGAVIWANNYDSDLRAQGILETEAVVAKSIVSAVARPAGVMFQTGAPNMAASWDAYSCTPSYDSYRDEMTVQAHDAVKSCLQQATERSPADANAAALLSLTLLDEFRFRFKLNTKPTAATLKTAKELAERAVKLDPRNARAFLALMLANFLGNDIVAALQAGQSAYAINPKDIEVASEYGLRLSMSGKWDSGCELISAAVSKNAGPGGYYEMEMALCAFMGGDAQAAELWARMSNLDYNPLRRLILLAILGGLGKEEQAREQLDWLKLKSPELVRNVRREVIWRFARPEDQELFFAGLRAGGMQVDEQPAVN</sequence>
<evidence type="ECO:0000313" key="3">
    <source>
        <dbReference type="Proteomes" id="UP000282195"/>
    </source>
</evidence>
<dbReference type="AlphaFoldDB" id="A0A387FQ84"/>
<keyword evidence="3" id="KW-1185">Reference proteome</keyword>
<dbReference type="Gene3D" id="1.25.40.10">
    <property type="entry name" value="Tetratricopeptide repeat domain"/>
    <property type="match status" value="1"/>
</dbReference>
<name>A0A387FQ84_9HYPH</name>
<reference evidence="2 3" key="1">
    <citation type="submission" date="2018-10" db="EMBL/GenBank/DDBJ databases">
        <title>Rhizobium etli, R. leguminosarum and a new Rhizobium genospecies from Phaseolus dumosus.</title>
        <authorList>
            <person name="Ramirez-Puebla S.T."/>
            <person name="Rogel-Hernandez M.A."/>
            <person name="Guerrero G."/>
            <person name="Ormeno-Orrillo E."/>
            <person name="Martinez-Romero J.C."/>
            <person name="Negrete-Yankelevich S."/>
            <person name="Martinez-Romero E."/>
        </authorList>
    </citation>
    <scope>NUCLEOTIDE SEQUENCE [LARGE SCALE GENOMIC DNA]</scope>
    <source>
        <strain evidence="2 3">CCGE525</strain>
    </source>
</reference>
<dbReference type="InterPro" id="IPR011990">
    <property type="entry name" value="TPR-like_helical_dom_sf"/>
</dbReference>
<dbReference type="Proteomes" id="UP000282195">
    <property type="component" value="Chromosome"/>
</dbReference>
<evidence type="ECO:0000256" key="1">
    <source>
        <dbReference type="SAM" id="Phobius"/>
    </source>
</evidence>
<dbReference type="SUPFAM" id="SSF48452">
    <property type="entry name" value="TPR-like"/>
    <property type="match status" value="1"/>
</dbReference>
<keyword evidence="1" id="KW-0812">Transmembrane</keyword>
<evidence type="ECO:0008006" key="4">
    <source>
        <dbReference type="Google" id="ProtNLM"/>
    </source>
</evidence>